<dbReference type="PANTHER" id="PTHR42804">
    <property type="entry name" value="ALDEHYDE DEHYDROGENASE"/>
    <property type="match status" value="1"/>
</dbReference>
<feature type="active site" evidence="5">
    <location>
        <position position="244"/>
    </location>
</feature>
<name>A0ABS2MQV8_9FIRM</name>
<proteinExistence type="inferred from homology"/>
<accession>A0ABS2MQV8</accession>
<keyword evidence="2 6" id="KW-0560">Oxidoreductase</keyword>
<evidence type="ECO:0000313" key="9">
    <source>
        <dbReference type="Proteomes" id="UP000767854"/>
    </source>
</evidence>
<evidence type="ECO:0000256" key="3">
    <source>
        <dbReference type="ARBA" id="ARBA00024226"/>
    </source>
</evidence>
<evidence type="ECO:0000259" key="7">
    <source>
        <dbReference type="Pfam" id="PF00171"/>
    </source>
</evidence>
<sequence>MFADKLYINGKWVPSNSDEWVEIENPATRKIIGKVARGNEIDVDIAVNAAYEAFKDWAATPVAHRITLMEKVLDFLLDNKQILIDLEVKELGAPKKWAERAHVDGPIARLENYIRLVKGYDFVTDLTHGRIVRDPIGVVGCLTPWNYPLGQVMQKVIPAILCGNTVVLKPSQNAPLSSLILAKAFDHAGFPKGVFNLVTGRAGEVGNALATHRKVSMISFTGSTKGGKEVSAMAMESVKKIALELGGKSANIILEGADYKKAVYTNLKSCFDNTGQTCAALTRMLVPKKHLESIESIVVEMSNEFTVGDPELETTDIGPLASKKQFLKVKKYIEEGLNEGARMIVGSVPDSYENGYFVTPVVFSDVHNHMRIAKDEIFGPVISIIPYDSVEDAIEIANDSVYGLSGAVFGPEPLAYEVAMKLQTGTVYVNDGKRDIDAPFGGYKQSGIGREGGIIGIEEFLEVKSVFFKKETVYQL</sequence>
<evidence type="ECO:0000313" key="8">
    <source>
        <dbReference type="EMBL" id="MBM7561751.1"/>
    </source>
</evidence>
<dbReference type="PROSITE" id="PS00070">
    <property type="entry name" value="ALDEHYDE_DEHYDR_CYS"/>
    <property type="match status" value="1"/>
</dbReference>
<comment type="catalytic activity">
    <reaction evidence="4">
        <text>an aldehyde + NAD(+) + H2O = a carboxylate + NADH + 2 H(+)</text>
        <dbReference type="Rhea" id="RHEA:16185"/>
        <dbReference type="ChEBI" id="CHEBI:15377"/>
        <dbReference type="ChEBI" id="CHEBI:15378"/>
        <dbReference type="ChEBI" id="CHEBI:17478"/>
        <dbReference type="ChEBI" id="CHEBI:29067"/>
        <dbReference type="ChEBI" id="CHEBI:57540"/>
        <dbReference type="ChEBI" id="CHEBI:57945"/>
        <dbReference type="EC" id="1.2.1.3"/>
    </reaction>
</comment>
<evidence type="ECO:0000256" key="2">
    <source>
        <dbReference type="ARBA" id="ARBA00023002"/>
    </source>
</evidence>
<dbReference type="RefSeq" id="WP_204663556.1">
    <property type="nucleotide sequence ID" value="NZ_JAFBDT010000007.1"/>
</dbReference>
<dbReference type="PANTHER" id="PTHR42804:SF1">
    <property type="entry name" value="ALDEHYDE DEHYDROGENASE-RELATED"/>
    <property type="match status" value="1"/>
</dbReference>
<dbReference type="EMBL" id="JAFBDT010000007">
    <property type="protein sequence ID" value="MBM7561751.1"/>
    <property type="molecule type" value="Genomic_DNA"/>
</dbReference>
<gene>
    <name evidence="8" type="ORF">JOC49_001292</name>
</gene>
<dbReference type="EC" id="1.2.1.3" evidence="3"/>
<comment type="caution">
    <text evidence="8">The sequence shown here is derived from an EMBL/GenBank/DDBJ whole genome shotgun (WGS) entry which is preliminary data.</text>
</comment>
<dbReference type="Gene3D" id="3.40.309.10">
    <property type="entry name" value="Aldehyde Dehydrogenase, Chain A, domain 2"/>
    <property type="match status" value="1"/>
</dbReference>
<dbReference type="InterPro" id="IPR015590">
    <property type="entry name" value="Aldehyde_DH_dom"/>
</dbReference>
<comment type="similarity">
    <text evidence="1 6">Belongs to the aldehyde dehydrogenase family.</text>
</comment>
<dbReference type="InterPro" id="IPR016163">
    <property type="entry name" value="Ald_DH_C"/>
</dbReference>
<evidence type="ECO:0000256" key="5">
    <source>
        <dbReference type="PROSITE-ProRule" id="PRU10007"/>
    </source>
</evidence>
<protein>
    <recommendedName>
        <fullName evidence="3">aldehyde dehydrogenase (NAD(+))</fullName>
        <ecNumber evidence="3">1.2.1.3</ecNumber>
    </recommendedName>
</protein>
<dbReference type="SUPFAM" id="SSF53720">
    <property type="entry name" value="ALDH-like"/>
    <property type="match status" value="1"/>
</dbReference>
<keyword evidence="9" id="KW-1185">Reference proteome</keyword>
<dbReference type="CDD" id="cd07138">
    <property type="entry name" value="ALDH_CddD_SSP0762"/>
    <property type="match status" value="1"/>
</dbReference>
<dbReference type="InterPro" id="IPR016160">
    <property type="entry name" value="Ald_DH_CS_CYS"/>
</dbReference>
<reference evidence="8 9" key="1">
    <citation type="submission" date="2021-01" db="EMBL/GenBank/DDBJ databases">
        <title>Genomic Encyclopedia of Type Strains, Phase IV (KMG-IV): sequencing the most valuable type-strain genomes for metagenomic binning, comparative biology and taxonomic classification.</title>
        <authorList>
            <person name="Goeker M."/>
        </authorList>
    </citation>
    <scope>NUCLEOTIDE SEQUENCE [LARGE SCALE GENOMIC DNA]</scope>
    <source>
        <strain evidence="8 9">DSM 24436</strain>
    </source>
</reference>
<evidence type="ECO:0000256" key="4">
    <source>
        <dbReference type="ARBA" id="ARBA00049194"/>
    </source>
</evidence>
<dbReference type="InterPro" id="IPR029510">
    <property type="entry name" value="Ald_DH_CS_GLU"/>
</dbReference>
<dbReference type="PROSITE" id="PS00687">
    <property type="entry name" value="ALDEHYDE_DEHYDR_GLU"/>
    <property type="match status" value="1"/>
</dbReference>
<evidence type="ECO:0000256" key="1">
    <source>
        <dbReference type="ARBA" id="ARBA00009986"/>
    </source>
</evidence>
<dbReference type="InterPro" id="IPR016161">
    <property type="entry name" value="Ald_DH/histidinol_DH"/>
</dbReference>
<dbReference type="Proteomes" id="UP000767854">
    <property type="component" value="Unassembled WGS sequence"/>
</dbReference>
<evidence type="ECO:0000256" key="6">
    <source>
        <dbReference type="RuleBase" id="RU003345"/>
    </source>
</evidence>
<feature type="domain" description="Aldehyde dehydrogenase" evidence="7">
    <location>
        <begin position="12"/>
        <end position="466"/>
    </location>
</feature>
<dbReference type="InterPro" id="IPR016162">
    <property type="entry name" value="Ald_DH_N"/>
</dbReference>
<organism evidence="8 9">
    <name type="scientific">Fusibacter tunisiensis</name>
    <dbReference type="NCBI Taxonomy" id="1008308"/>
    <lineage>
        <taxon>Bacteria</taxon>
        <taxon>Bacillati</taxon>
        <taxon>Bacillota</taxon>
        <taxon>Clostridia</taxon>
        <taxon>Eubacteriales</taxon>
        <taxon>Eubacteriales Family XII. Incertae Sedis</taxon>
        <taxon>Fusibacter</taxon>
    </lineage>
</organism>
<dbReference type="Pfam" id="PF00171">
    <property type="entry name" value="Aldedh"/>
    <property type="match status" value="1"/>
</dbReference>
<dbReference type="Gene3D" id="3.40.605.10">
    <property type="entry name" value="Aldehyde Dehydrogenase, Chain A, domain 1"/>
    <property type="match status" value="1"/>
</dbReference>